<gene>
    <name evidence="1" type="ORF">Amon02_001188400</name>
</gene>
<reference evidence="1" key="1">
    <citation type="submission" date="2023-04" db="EMBL/GenBank/DDBJ databases">
        <title>Ambrosiozyma monospora NBRC 10751.</title>
        <authorList>
            <person name="Ichikawa N."/>
            <person name="Sato H."/>
            <person name="Tonouchi N."/>
        </authorList>
    </citation>
    <scope>NUCLEOTIDE SEQUENCE</scope>
    <source>
        <strain evidence="1">NBRC 10751</strain>
    </source>
</reference>
<dbReference type="EMBL" id="BSXS01013209">
    <property type="protein sequence ID" value="GMF03721.1"/>
    <property type="molecule type" value="Genomic_DNA"/>
</dbReference>
<evidence type="ECO:0000313" key="1">
    <source>
        <dbReference type="EMBL" id="GMF03721.1"/>
    </source>
</evidence>
<keyword evidence="2" id="KW-1185">Reference proteome</keyword>
<organism evidence="1 2">
    <name type="scientific">Ambrosiozyma monospora</name>
    <name type="common">Yeast</name>
    <name type="synonym">Endomycopsis monosporus</name>
    <dbReference type="NCBI Taxonomy" id="43982"/>
    <lineage>
        <taxon>Eukaryota</taxon>
        <taxon>Fungi</taxon>
        <taxon>Dikarya</taxon>
        <taxon>Ascomycota</taxon>
        <taxon>Saccharomycotina</taxon>
        <taxon>Pichiomycetes</taxon>
        <taxon>Pichiales</taxon>
        <taxon>Pichiaceae</taxon>
        <taxon>Ambrosiozyma</taxon>
    </lineage>
</organism>
<accession>A0ACB5U748</accession>
<proteinExistence type="predicted"/>
<sequence length="174" mass="19650">MANAETTSIEEAQRWSVYVNGLDNGIKSIQKPKCDYIILKILESDPQSGEKLAELLRSMTIDEFLQDKQLLTQVIQTLLKNGSYLIARAILLTEVELLNNNISIGEIVTENKSVLQTLLLKGVYPKTLILQNMKPDITDFYPFFKYLASLKPKSKKDTSSSNRNSASQSTITYR</sequence>
<name>A0ACB5U748_AMBMO</name>
<comment type="caution">
    <text evidence="1">The sequence shown here is derived from an EMBL/GenBank/DDBJ whole genome shotgun (WGS) entry which is preliminary data.</text>
</comment>
<evidence type="ECO:0000313" key="2">
    <source>
        <dbReference type="Proteomes" id="UP001165064"/>
    </source>
</evidence>
<dbReference type="Proteomes" id="UP001165064">
    <property type="component" value="Unassembled WGS sequence"/>
</dbReference>
<protein>
    <submittedName>
        <fullName evidence="1">Unnamed protein product</fullName>
    </submittedName>
</protein>